<reference evidence="4 5" key="1">
    <citation type="submission" date="2019-03" db="EMBL/GenBank/DDBJ databases">
        <title>Draft genome sequences of novel Actinobacteria.</title>
        <authorList>
            <person name="Sahin N."/>
            <person name="Ay H."/>
            <person name="Saygin H."/>
        </authorList>
    </citation>
    <scope>NUCLEOTIDE SEQUENCE [LARGE SCALE GENOMIC DNA]</scope>
    <source>
        <strain evidence="4 5">KC310</strain>
    </source>
</reference>
<comment type="caution">
    <text evidence="4">The sequence shown here is derived from an EMBL/GenBank/DDBJ whole genome shotgun (WGS) entry which is preliminary data.</text>
</comment>
<dbReference type="InterPro" id="IPR013766">
    <property type="entry name" value="Thioredoxin_domain"/>
</dbReference>
<evidence type="ECO:0000256" key="2">
    <source>
        <dbReference type="SAM" id="Phobius"/>
    </source>
</evidence>
<keyword evidence="2" id="KW-0812">Transmembrane</keyword>
<feature type="region of interest" description="Disordered" evidence="1">
    <location>
        <begin position="1"/>
        <end position="57"/>
    </location>
</feature>
<sequence length="239" mass="24670">MPGPDRDRVRRHRAAQPRGLALGRVRPVDGAGTASPSGGRRAREERGGDGCAHGDPGVVHGQAGEGVMQYLVAAVGLVGLLGMVNLLLTVGVIRRLRSRSRSAPPSMTAEGLSPGARIPRFAATTTSGEPVSDELLGAPALVGFFSRGCRPCEELLPLFVERARGTSDAVLAVVAAGAGEDSAAEIERLAEVARVVKEEPQGPLQAAFKVNAYPTVITIDAGGTVAHSGHTLPAEVRTP</sequence>
<evidence type="ECO:0000313" key="5">
    <source>
        <dbReference type="Proteomes" id="UP000295258"/>
    </source>
</evidence>
<gene>
    <name evidence="4" type="ORF">E1292_22375</name>
</gene>
<dbReference type="EMBL" id="SMKO01000060">
    <property type="protein sequence ID" value="TDD02836.1"/>
    <property type="molecule type" value="Genomic_DNA"/>
</dbReference>
<keyword evidence="2" id="KW-0472">Membrane</keyword>
<name>A0A4V2YA97_9ACTN</name>
<evidence type="ECO:0000256" key="1">
    <source>
        <dbReference type="SAM" id="MobiDB-lite"/>
    </source>
</evidence>
<feature type="transmembrane region" description="Helical" evidence="2">
    <location>
        <begin position="70"/>
        <end position="93"/>
    </location>
</feature>
<protein>
    <submittedName>
        <fullName evidence="4">Redoxin domain-containing protein</fullName>
    </submittedName>
</protein>
<organism evidence="4 5">
    <name type="scientific">Nonomuraea deserti</name>
    <dbReference type="NCBI Taxonomy" id="1848322"/>
    <lineage>
        <taxon>Bacteria</taxon>
        <taxon>Bacillati</taxon>
        <taxon>Actinomycetota</taxon>
        <taxon>Actinomycetes</taxon>
        <taxon>Streptosporangiales</taxon>
        <taxon>Streptosporangiaceae</taxon>
        <taxon>Nonomuraea</taxon>
    </lineage>
</organism>
<dbReference type="SUPFAM" id="SSF52833">
    <property type="entry name" value="Thioredoxin-like"/>
    <property type="match status" value="1"/>
</dbReference>
<accession>A0A4V2YA97</accession>
<dbReference type="AlphaFoldDB" id="A0A4V2YA97"/>
<dbReference type="Proteomes" id="UP000295258">
    <property type="component" value="Unassembled WGS sequence"/>
</dbReference>
<dbReference type="PROSITE" id="PS51352">
    <property type="entry name" value="THIOREDOXIN_2"/>
    <property type="match status" value="1"/>
</dbReference>
<keyword evidence="2" id="KW-1133">Transmembrane helix</keyword>
<evidence type="ECO:0000259" key="3">
    <source>
        <dbReference type="PROSITE" id="PS51352"/>
    </source>
</evidence>
<proteinExistence type="predicted"/>
<dbReference type="Gene3D" id="3.40.30.10">
    <property type="entry name" value="Glutaredoxin"/>
    <property type="match status" value="1"/>
</dbReference>
<keyword evidence="5" id="KW-1185">Reference proteome</keyword>
<evidence type="ECO:0000313" key="4">
    <source>
        <dbReference type="EMBL" id="TDD02836.1"/>
    </source>
</evidence>
<dbReference type="InterPro" id="IPR036249">
    <property type="entry name" value="Thioredoxin-like_sf"/>
</dbReference>
<feature type="domain" description="Thioredoxin" evidence="3">
    <location>
        <begin position="112"/>
        <end position="239"/>
    </location>
</feature>